<dbReference type="Proteomes" id="UP000323708">
    <property type="component" value="Unassembled WGS sequence"/>
</dbReference>
<dbReference type="AlphaFoldDB" id="A0A5B0WSU0"/>
<evidence type="ECO:0000313" key="1">
    <source>
        <dbReference type="EMBL" id="KAA1190130.1"/>
    </source>
</evidence>
<keyword evidence="2" id="KW-1185">Reference proteome</keyword>
<name>A0A5B0WSU0_9GAMM</name>
<proteinExistence type="predicted"/>
<protein>
    <submittedName>
        <fullName evidence="1">Uncharacterized protein</fullName>
    </submittedName>
</protein>
<dbReference type="EMBL" id="VTUX01000006">
    <property type="protein sequence ID" value="KAA1190130.1"/>
    <property type="molecule type" value="Genomic_DNA"/>
</dbReference>
<comment type="caution">
    <text evidence="1">The sequence shown here is derived from an EMBL/GenBank/DDBJ whole genome shotgun (WGS) entry which is preliminary data.</text>
</comment>
<accession>A0A5B0WSU0</accession>
<organism evidence="1 2">
    <name type="scientific">Pseudohalioglobus sediminis</name>
    <dbReference type="NCBI Taxonomy" id="2606449"/>
    <lineage>
        <taxon>Bacteria</taxon>
        <taxon>Pseudomonadati</taxon>
        <taxon>Pseudomonadota</taxon>
        <taxon>Gammaproteobacteria</taxon>
        <taxon>Cellvibrionales</taxon>
        <taxon>Halieaceae</taxon>
        <taxon>Pseudohalioglobus</taxon>
    </lineage>
</organism>
<reference evidence="1 2" key="1">
    <citation type="submission" date="2019-09" db="EMBL/GenBank/DDBJ databases">
        <authorList>
            <person name="Chen X.-Y."/>
        </authorList>
    </citation>
    <scope>NUCLEOTIDE SEQUENCE [LARGE SCALE GENOMIC DNA]</scope>
    <source>
        <strain evidence="1 2">NY5</strain>
    </source>
</reference>
<evidence type="ECO:0000313" key="2">
    <source>
        <dbReference type="Proteomes" id="UP000323708"/>
    </source>
</evidence>
<dbReference type="RefSeq" id="WP_149612028.1">
    <property type="nucleotide sequence ID" value="NZ_VTUX01000006.1"/>
</dbReference>
<sequence>MDRVIFGDNQFFGVDHLSQENSRKKEQRFKDTGEILKVLDAAHEVGIRTFMCTTYSRIGEICDHFRSNPAKYADWKIYPCMPYAHKYANAVTELGITGALNRFTGGNVMEGFIKGGAAVVQRDAFKIMQMLVDAEMAMFQGTNTEVIFLQNVVTDLLMGLGMDEFFLHYADYVASKYGAKPGFITMNLPLAAERLHRLGIEKPIICASLNKIGFRMTGGIEANEKALLDGEVRGIAMQALAAGALRPREAMEYVCGLKGVESILFGASSHSHIEETYHLIEELSD</sequence>
<gene>
    <name evidence="1" type="ORF">F0M18_12820</name>
</gene>